<feature type="region of interest" description="Disordered" evidence="3">
    <location>
        <begin position="892"/>
        <end position="922"/>
    </location>
</feature>
<feature type="compositionally biased region" description="Polar residues" evidence="3">
    <location>
        <begin position="1113"/>
        <end position="1137"/>
    </location>
</feature>
<feature type="region of interest" description="Disordered" evidence="3">
    <location>
        <begin position="1405"/>
        <end position="1435"/>
    </location>
</feature>
<feature type="compositionally biased region" description="Polar residues" evidence="3">
    <location>
        <begin position="1822"/>
        <end position="1835"/>
    </location>
</feature>
<dbReference type="PANTHER" id="PTHR11540:SF16">
    <property type="entry name" value="MALATE DEHYDROGENASE, MITOCHONDRIAL"/>
    <property type="match status" value="1"/>
</dbReference>
<dbReference type="EnsemblMetazoa" id="RPRC005748-RA">
    <property type="protein sequence ID" value="RPRC005748-PA"/>
    <property type="gene ID" value="RPRC005748"/>
</dbReference>
<feature type="compositionally biased region" description="Polar residues" evidence="3">
    <location>
        <begin position="1223"/>
        <end position="1246"/>
    </location>
</feature>
<feature type="compositionally biased region" description="Polar residues" evidence="3">
    <location>
        <begin position="1091"/>
        <end position="1102"/>
    </location>
</feature>
<feature type="region of interest" description="Disordered" evidence="3">
    <location>
        <begin position="1021"/>
        <end position="1145"/>
    </location>
</feature>
<dbReference type="STRING" id="13249.T1HNX4"/>
<keyword evidence="6" id="KW-1185">Reference proteome</keyword>
<dbReference type="EMBL" id="ACPB03008067">
    <property type="status" value="NOT_ANNOTATED_CDS"/>
    <property type="molecule type" value="Genomic_DNA"/>
</dbReference>
<evidence type="ECO:0000256" key="2">
    <source>
        <dbReference type="ARBA" id="ARBA00023027"/>
    </source>
</evidence>
<dbReference type="PANTHER" id="PTHR11540">
    <property type="entry name" value="MALATE AND LACTATE DEHYDROGENASE"/>
    <property type="match status" value="1"/>
</dbReference>
<dbReference type="Proteomes" id="UP000015103">
    <property type="component" value="Unassembled WGS sequence"/>
</dbReference>
<feature type="region of interest" description="Disordered" evidence="3">
    <location>
        <begin position="1458"/>
        <end position="1483"/>
    </location>
</feature>
<feature type="compositionally biased region" description="Basic and acidic residues" evidence="3">
    <location>
        <begin position="1806"/>
        <end position="1821"/>
    </location>
</feature>
<keyword evidence="2" id="KW-0520">NAD</keyword>
<organism evidence="5 6">
    <name type="scientific">Rhodnius prolixus</name>
    <name type="common">Triatomid bug</name>
    <dbReference type="NCBI Taxonomy" id="13249"/>
    <lineage>
        <taxon>Eukaryota</taxon>
        <taxon>Metazoa</taxon>
        <taxon>Ecdysozoa</taxon>
        <taxon>Arthropoda</taxon>
        <taxon>Hexapoda</taxon>
        <taxon>Insecta</taxon>
        <taxon>Pterygota</taxon>
        <taxon>Neoptera</taxon>
        <taxon>Paraneoptera</taxon>
        <taxon>Hemiptera</taxon>
        <taxon>Heteroptera</taxon>
        <taxon>Panheteroptera</taxon>
        <taxon>Cimicomorpha</taxon>
        <taxon>Reduviidae</taxon>
        <taxon>Triatominae</taxon>
        <taxon>Rhodnius</taxon>
    </lineage>
</organism>
<proteinExistence type="predicted"/>
<sequence length="2049" mass="232024">MQHVKVTYIGLNNLFSRVTTLLLKQSPVVKRLTFCGEQKFHENEEIKDFTSDYQITTFNAKEQIFEALKGADIVLIGDKLIKRNNGLDDEIAAQKLYDYAKAFVVVATTPINVFLPFFGQLECLNAGKLIGASTLDTVRANDLLAKQLRLDPRSVVLPVVGGCSPLTRVPLFSHAYPATSVSNMSAVSTFVEKKTEIIKKIRNNEKNDEDTAIEKAYATVRLIHSIAAALIGPSQIPEIGLVKNFTPLNVEYFSLPLLIGKNGIEKVFTLKNITKQERKMVEKAIENMNVDLDKAKVLLGMHDLENKNDECIDDKLDYKQEYIFLGNVNYKSENHQQQWKKSPEKELKSGKLKGMLPLHCPAEPYLETPSASLKKDFARRKSLGWRLVPPMGVKKKNIGDFNDDSDFANHPGVDNFLRRDTEQMNNFEEIEPALASQNSIVGKTKQNKQLDCVQTDFTLDNEADIEIINYDPRKSMEYFKTYNKVQQKTAKKSTEGKDIDEKHDLKQTKLENKFTVLDEGNISEEIVEENVYKGQRKTVSEQEITQSTTKDAFDSLEIPSLGTEYRILVVDSNVNKAEGSFPREGPKEYNTFHKIQEEDKRVPLKEQTELLDNGPSSLAIKINGNKNTMISTKQSDHEKVAFTQSNLPLKDTSITNTSRRSEEAGHSNTSNLPASRKDSLLALQECTLTLPQKDIPKIAKYVTNVESDFDAENTNDTAIAQETKNDKPTLSTTLRQPVCNTIEPSPNRAKIRESISTHDCPDKIKSKFYDTRNLKMHSYSIYEQPINRIRKPSDVSSANENLNENQAMKHGEGNSISTLNNMAKQNYNLHKENDFYMLKSPSKRDVEAENYKNIRRASIKELDGFQLHTIAQTSNFQPNAHNSKLPRQNYVQATDSQKSKSLSQNRKQSNNFQKFKPLPQNKLQIIDREKSQLTFSKSKTLSQTNPQSADKQKSKQISSLSKSPTRINTQLTDSKKSKPILLKSKQNSDAQKCKPEIKSLAESKEQSTDSQKSNLLFQSHVQPSDTQTDTSESQATNTLSKSVPLSTDSQKLKPKLISENSAQSIHSEKSKSILQSSEQQINAQHVDVDKISQTPAQSSDLQISKPLSDDSRQYPNVQKSSPPHQNFKQLSQSTVQRTDAKKSTSDFQKVKSFTERKTQSLDTLKTKTVLQNLKSPQKNAKLTDSQNTKLVYQNIATSKAEDSQTNIKPTSFKQRKSANALNNFQNSNPLFKKTVSQTEIQPSDSPKPNREIIENNLPANDFNSSKLPSANQVHVNHTHKYRPGQNNLQCHDAKANPPNNNLKIIDSQRDFRQSKPNTQYLNLIAADKFVASLRKKNIREINEGQKSNSEKMESNESIKTACCFNELYKGISNLNGSQTSLEHSKKSDVEVHLADKSEKKILAKKINDNGKPEKIAPDEEKSSESEKRIFKSTNTESANNAAETCIVASKFDPATVKSMPSAVHSNSTDCADKTETSSRKNEKLQETKHGYKIARTNKEVKINSARTNINTWTHLKDKEIKPTNLQLSHKIKLEEKKLLLTKGKMNKDRQQTKLTGILQSESKFKPTAERTDSVVVRKPTKEGTRKLTDKQTYVEQSAKAADQLFKAVNFDHVKVIGNKQSQKSVMLNEVTMDMKNYVAINKKVNLQKTEGRSNQARMVENQKQKIGGHIEKEIRAKTEFPRRKLTIKPIVATKPQTSNKKVTISSSALKTPLTGSGGKIKDYGMKLIDKHFNDTRMKKTKFLINNKLANQTALTEYDKWNVDLTNNTPTYSIKRSFNKSIMEDNKNRKNIQMNKPATRQKYAKTVAKEKSPKSSLKKDSKCIQNENNLNKSDANNAEKKYKVWIPPDEVNLNNKGGERDDNESKKTGGWGGRLLQLFKNVIIRDVEDQKTRNQITTESMKLKNKLPPLNDVRTKVFVGGNQLSPNWKSNMNNDRSLYKNFNDRIVEKLSLSNNSSMADSKKGFQNVNDVDKKSFSQHKILTTKTNHTIKDKKEVMAYFGKKISYKHNLDAGSLDNLSSKMMNCRPYRKPVRLMSRFKPYYDFSNNDNC</sequence>
<feature type="compositionally biased region" description="Polar residues" evidence="3">
    <location>
        <begin position="892"/>
        <end position="913"/>
    </location>
</feature>
<evidence type="ECO:0000313" key="6">
    <source>
        <dbReference type="Proteomes" id="UP000015103"/>
    </source>
</evidence>
<keyword evidence="1" id="KW-0560">Oxidoreductase</keyword>
<feature type="region of interest" description="Disordered" evidence="3">
    <location>
        <begin position="934"/>
        <end position="994"/>
    </location>
</feature>
<dbReference type="eggNOG" id="KOG1494">
    <property type="taxonomic scope" value="Eukaryota"/>
</dbReference>
<feature type="region of interest" description="Disordered" evidence="3">
    <location>
        <begin position="1782"/>
        <end position="1835"/>
    </location>
</feature>
<dbReference type="InParanoid" id="T1HNX4"/>
<evidence type="ECO:0000313" key="5">
    <source>
        <dbReference type="EnsemblMetazoa" id="RPRC005748-PA"/>
    </source>
</evidence>
<evidence type="ECO:0000256" key="3">
    <source>
        <dbReference type="SAM" id="MobiDB-lite"/>
    </source>
</evidence>
<dbReference type="SUPFAM" id="SSF56327">
    <property type="entry name" value="LDH C-terminal domain-like"/>
    <property type="match status" value="1"/>
</dbReference>
<feature type="compositionally biased region" description="Basic and acidic residues" evidence="3">
    <location>
        <begin position="1856"/>
        <end position="1866"/>
    </location>
</feature>
<evidence type="ECO:0000259" key="4">
    <source>
        <dbReference type="Pfam" id="PF02866"/>
    </source>
</evidence>
<feature type="compositionally biased region" description="Basic and acidic residues" evidence="3">
    <location>
        <begin position="1405"/>
        <end position="1429"/>
    </location>
</feature>
<dbReference type="InterPro" id="IPR022383">
    <property type="entry name" value="Lactate/malate_DH_C"/>
</dbReference>
<dbReference type="GO" id="GO:0005739">
    <property type="term" value="C:mitochondrion"/>
    <property type="evidence" value="ECO:0007669"/>
    <property type="project" value="TreeGrafter"/>
</dbReference>
<feature type="region of interest" description="Disordered" evidence="3">
    <location>
        <begin position="1848"/>
        <end position="1869"/>
    </location>
</feature>
<reference evidence="5" key="1">
    <citation type="submission" date="2015-05" db="UniProtKB">
        <authorList>
            <consortium name="EnsemblMetazoa"/>
        </authorList>
    </citation>
    <scope>IDENTIFICATION</scope>
</reference>
<dbReference type="Pfam" id="PF02866">
    <property type="entry name" value="Ldh_1_C"/>
    <property type="match status" value="1"/>
</dbReference>
<feature type="region of interest" description="Disordered" evidence="3">
    <location>
        <begin position="641"/>
        <end position="676"/>
    </location>
</feature>
<feature type="compositionally biased region" description="Polar residues" evidence="3">
    <location>
        <begin position="1021"/>
        <end position="1049"/>
    </location>
</feature>
<feature type="region of interest" description="Disordered" evidence="3">
    <location>
        <begin position="1223"/>
        <end position="1255"/>
    </location>
</feature>
<dbReference type="InterPro" id="IPR015955">
    <property type="entry name" value="Lactate_DH/Glyco_Ohase_4_C"/>
</dbReference>
<dbReference type="VEuPathDB" id="VectorBase:RPRC005748"/>
<feature type="compositionally biased region" description="Polar residues" evidence="3">
    <location>
        <begin position="1072"/>
        <end position="1083"/>
    </location>
</feature>
<feature type="domain" description="Lactate/malate dehydrogenase C-terminal" evidence="4">
    <location>
        <begin position="134"/>
        <end position="295"/>
    </location>
</feature>
<feature type="compositionally biased region" description="Basic and acidic residues" evidence="3">
    <location>
        <begin position="1470"/>
        <end position="1483"/>
    </location>
</feature>
<dbReference type="OMA" id="SARTNIN"/>
<dbReference type="Gene3D" id="3.90.110.10">
    <property type="entry name" value="Lactate dehydrogenase/glycoside hydrolase, family 4, C-terminal"/>
    <property type="match status" value="1"/>
</dbReference>
<name>T1HNX4_RHOPR</name>
<dbReference type="HOGENOM" id="CLU_233148_0_0_1"/>
<dbReference type="GO" id="GO:0006099">
    <property type="term" value="P:tricarboxylic acid cycle"/>
    <property type="evidence" value="ECO:0007669"/>
    <property type="project" value="TreeGrafter"/>
</dbReference>
<evidence type="ECO:0000256" key="1">
    <source>
        <dbReference type="ARBA" id="ARBA00023002"/>
    </source>
</evidence>
<dbReference type="GO" id="GO:0030060">
    <property type="term" value="F:L-malate dehydrogenase (NAD+) activity"/>
    <property type="evidence" value="ECO:0007669"/>
    <property type="project" value="TreeGrafter"/>
</dbReference>
<feature type="compositionally biased region" description="Polar residues" evidence="3">
    <location>
        <begin position="642"/>
        <end position="658"/>
    </location>
</feature>
<feature type="compositionally biased region" description="Polar residues" evidence="3">
    <location>
        <begin position="934"/>
        <end position="949"/>
    </location>
</feature>
<accession>T1HNX4</accession>
<protein>
    <submittedName>
        <fullName evidence="5">Ldh_1_C domain-containing protein</fullName>
    </submittedName>
</protein>